<feature type="transmembrane region" description="Helical" evidence="1">
    <location>
        <begin position="450"/>
        <end position="466"/>
    </location>
</feature>
<sequence length="539" mass="54302">MTGHDAVDDPQPTRTSTLVVVLASVLTAAALVRAADVVWPALLGAMGAVTLAGVVWASGWKRHEAAGSVLASVLVLPVGIGIVAATAGTVLVLAGGLFPVPSAADVPGTVIALTARAAVVTGAVAAVFGATTATRGVLDADTLEDATTTAVRTAVVPFCLAILLAGSAALRFLESNDAGPGIQTVVGDVLREITSLFFQPDPLGPHLPTFAVMAGAALLAAHRGVHALPITELLPENETGDDYRERIEAGQRRLLWAGLVVLAAVPIAAIVHLAVPPRQLRAALGSGLYDVVLAVTASPALRSLAWWVIVCGVAVAGVVWLLRRLVQSSPDRIGSVLAPFAGGVGVVALAFAVSDDVLFEAVAWVAGQLPGQFSTQFREVVTPVINVYGFTTIGVAAAAALLFLATVAVSALWAVLATGYVEGRTAGVTIASLALFNTAAFAGVLDVSNLLVLGALVAAVLVWDAGEFGVTLGQEVGRLANTRRAELVHATGTLAVGVVGAGVALLVSRVGAVDAGTGPVALGLVAVLGGLLLLVVALR</sequence>
<feature type="transmembrane region" description="Helical" evidence="1">
    <location>
        <begin position="304"/>
        <end position="322"/>
    </location>
</feature>
<dbReference type="Proteomes" id="UP000199062">
    <property type="component" value="Unassembled WGS sequence"/>
</dbReference>
<keyword evidence="1" id="KW-0812">Transmembrane</keyword>
<gene>
    <name evidence="2" type="ORF">SAMN05216559_0571</name>
</gene>
<reference evidence="2 3" key="1">
    <citation type="submission" date="2016-10" db="EMBL/GenBank/DDBJ databases">
        <authorList>
            <person name="de Groot N.N."/>
        </authorList>
    </citation>
    <scope>NUCLEOTIDE SEQUENCE [LARGE SCALE GENOMIC DNA]</scope>
    <source>
        <strain evidence="2 3">CGMCC 1.10457</strain>
    </source>
</reference>
<keyword evidence="1" id="KW-1133">Transmembrane helix</keyword>
<accession>A0A1I6KDF4</accession>
<feature type="transmembrane region" description="Helical" evidence="1">
    <location>
        <begin position="15"/>
        <end position="32"/>
    </location>
</feature>
<dbReference type="Pfam" id="PF24363">
    <property type="entry name" value="DUF7519"/>
    <property type="match status" value="1"/>
</dbReference>
<feature type="transmembrane region" description="Helical" evidence="1">
    <location>
        <begin position="334"/>
        <end position="353"/>
    </location>
</feature>
<feature type="transmembrane region" description="Helical" evidence="1">
    <location>
        <begin position="37"/>
        <end position="57"/>
    </location>
</feature>
<dbReference type="InterPro" id="IPR055941">
    <property type="entry name" value="DUF7519"/>
</dbReference>
<dbReference type="OrthoDB" id="271912at2157"/>
<keyword evidence="3" id="KW-1185">Reference proteome</keyword>
<evidence type="ECO:0000256" key="1">
    <source>
        <dbReference type="SAM" id="Phobius"/>
    </source>
</evidence>
<dbReference type="RefSeq" id="WP_089813679.1">
    <property type="nucleotide sequence ID" value="NZ_FOZK01000001.1"/>
</dbReference>
<proteinExistence type="predicted"/>
<organism evidence="2 3">
    <name type="scientific">Halomicrobium zhouii</name>
    <dbReference type="NCBI Taxonomy" id="767519"/>
    <lineage>
        <taxon>Archaea</taxon>
        <taxon>Methanobacteriati</taxon>
        <taxon>Methanobacteriota</taxon>
        <taxon>Stenosarchaea group</taxon>
        <taxon>Halobacteria</taxon>
        <taxon>Halobacteriales</taxon>
        <taxon>Haloarculaceae</taxon>
        <taxon>Halomicrobium</taxon>
    </lineage>
</organism>
<feature type="transmembrane region" description="Helical" evidence="1">
    <location>
        <begin position="69"/>
        <end position="98"/>
    </location>
</feature>
<feature type="transmembrane region" description="Helical" evidence="1">
    <location>
        <begin position="426"/>
        <end position="444"/>
    </location>
</feature>
<feature type="transmembrane region" description="Helical" evidence="1">
    <location>
        <begin position="487"/>
        <end position="508"/>
    </location>
</feature>
<evidence type="ECO:0000313" key="3">
    <source>
        <dbReference type="Proteomes" id="UP000199062"/>
    </source>
</evidence>
<feature type="transmembrane region" description="Helical" evidence="1">
    <location>
        <begin position="387"/>
        <end position="414"/>
    </location>
</feature>
<feature type="transmembrane region" description="Helical" evidence="1">
    <location>
        <begin position="254"/>
        <end position="275"/>
    </location>
</feature>
<dbReference type="STRING" id="767519.SAMN05216559_0571"/>
<feature type="transmembrane region" description="Helical" evidence="1">
    <location>
        <begin position="110"/>
        <end position="130"/>
    </location>
</feature>
<feature type="transmembrane region" description="Helical" evidence="1">
    <location>
        <begin position="150"/>
        <end position="173"/>
    </location>
</feature>
<keyword evidence="1" id="KW-0472">Membrane</keyword>
<evidence type="ECO:0000313" key="2">
    <source>
        <dbReference type="EMBL" id="SFR89058.1"/>
    </source>
</evidence>
<name>A0A1I6KDF4_9EURY</name>
<dbReference type="EMBL" id="FOZK01000001">
    <property type="protein sequence ID" value="SFR89058.1"/>
    <property type="molecule type" value="Genomic_DNA"/>
</dbReference>
<dbReference type="AlphaFoldDB" id="A0A1I6KDF4"/>
<feature type="transmembrane region" description="Helical" evidence="1">
    <location>
        <begin position="520"/>
        <end position="538"/>
    </location>
</feature>
<protein>
    <submittedName>
        <fullName evidence="2">Uncharacterized protein</fullName>
    </submittedName>
</protein>